<feature type="domain" description="DUF7730" evidence="2">
    <location>
        <begin position="57"/>
        <end position="213"/>
    </location>
</feature>
<evidence type="ECO:0000259" key="2">
    <source>
        <dbReference type="Pfam" id="PF24864"/>
    </source>
</evidence>
<dbReference type="PANTHER" id="PTHR38790">
    <property type="entry name" value="2EXR DOMAIN-CONTAINING PROTEIN-RELATED"/>
    <property type="match status" value="1"/>
</dbReference>
<sequence length="288" mass="33230">MHSFLSDALGIVECVCCLPVLLVFTVLPGRFQRSRSLPDPNPLPTHRKDPCRRAPKAQPNSPFMGLPRELRDLVYFEALGGRQVALQICTDWARKRRIVRGTCFRGKASDTIDVRDDQPNAALLRVCRQVYTEAHAIPLRENVFFLGTYYFEQTLLASVGPHALGELRSVVLRYNTFPSNDWIFEDHESSVRYHRLEILLQMTGLRKLVVRFTSRVESCNPDIIRMNMQYDPRSVVDMAWGRRVCKMASLREVRFEFTLGGVETDLGDSRWRDLEREILKRISCPPMT</sequence>
<protein>
    <recommendedName>
        <fullName evidence="2">DUF7730 domain-containing protein</fullName>
    </recommendedName>
</protein>
<name>A0A8H6TVA2_MYCCL</name>
<keyword evidence="4" id="KW-1185">Reference proteome</keyword>
<dbReference type="Pfam" id="PF24864">
    <property type="entry name" value="DUF7730"/>
    <property type="match status" value="1"/>
</dbReference>
<organism evidence="3 4">
    <name type="scientific">Mycena chlorophos</name>
    <name type="common">Agaric fungus</name>
    <name type="synonym">Agaricus chlorophos</name>
    <dbReference type="NCBI Taxonomy" id="658473"/>
    <lineage>
        <taxon>Eukaryota</taxon>
        <taxon>Fungi</taxon>
        <taxon>Dikarya</taxon>
        <taxon>Basidiomycota</taxon>
        <taxon>Agaricomycotina</taxon>
        <taxon>Agaricomycetes</taxon>
        <taxon>Agaricomycetidae</taxon>
        <taxon>Agaricales</taxon>
        <taxon>Marasmiineae</taxon>
        <taxon>Mycenaceae</taxon>
        <taxon>Mycena</taxon>
    </lineage>
</organism>
<dbReference type="AlphaFoldDB" id="A0A8H6TVA2"/>
<evidence type="ECO:0000313" key="3">
    <source>
        <dbReference type="EMBL" id="KAF7323366.1"/>
    </source>
</evidence>
<feature type="region of interest" description="Disordered" evidence="1">
    <location>
        <begin position="35"/>
        <end position="64"/>
    </location>
</feature>
<proteinExistence type="predicted"/>
<dbReference type="PANTHER" id="PTHR38790:SF9">
    <property type="entry name" value="F-BOX DOMAIN-CONTAINING PROTEIN"/>
    <property type="match status" value="1"/>
</dbReference>
<reference evidence="3" key="1">
    <citation type="submission" date="2020-05" db="EMBL/GenBank/DDBJ databases">
        <title>Mycena genomes resolve the evolution of fungal bioluminescence.</title>
        <authorList>
            <person name="Tsai I.J."/>
        </authorList>
    </citation>
    <scope>NUCLEOTIDE SEQUENCE</scope>
    <source>
        <strain evidence="3">110903Hualien_Pintung</strain>
    </source>
</reference>
<dbReference type="Proteomes" id="UP000613580">
    <property type="component" value="Unassembled WGS sequence"/>
</dbReference>
<comment type="caution">
    <text evidence="3">The sequence shown here is derived from an EMBL/GenBank/DDBJ whole genome shotgun (WGS) entry which is preliminary data.</text>
</comment>
<evidence type="ECO:0000256" key="1">
    <source>
        <dbReference type="SAM" id="MobiDB-lite"/>
    </source>
</evidence>
<dbReference type="InterPro" id="IPR056632">
    <property type="entry name" value="DUF7730"/>
</dbReference>
<dbReference type="OrthoDB" id="2993949at2759"/>
<accession>A0A8H6TVA2</accession>
<gene>
    <name evidence="3" type="ORF">HMN09_00117500</name>
</gene>
<evidence type="ECO:0000313" key="4">
    <source>
        <dbReference type="Proteomes" id="UP000613580"/>
    </source>
</evidence>
<dbReference type="EMBL" id="JACAZE010000001">
    <property type="protein sequence ID" value="KAF7323366.1"/>
    <property type="molecule type" value="Genomic_DNA"/>
</dbReference>